<accession>A0A250FRT0</accession>
<protein>
    <submittedName>
        <fullName evidence="1">Uncharacterized protein</fullName>
    </submittedName>
</protein>
<evidence type="ECO:0000313" key="2">
    <source>
        <dbReference type="Proteomes" id="UP000217250"/>
    </source>
</evidence>
<evidence type="ECO:0000313" key="1">
    <source>
        <dbReference type="EMBL" id="ATA86667.1"/>
    </source>
</evidence>
<sequence>MGELQFAPTTHAKTSCQYQCSLLTVHCSLTSAHYLSKSWIIEDFLVVLLTQAVDGRWSAPQQQAELGDGGALLAG</sequence>
<dbReference type="AlphaFoldDB" id="A0A250FRT0"/>
<dbReference type="KEGG" id="cgh:CGC50_05490"/>
<reference evidence="2" key="1">
    <citation type="submission" date="2017-06" db="EMBL/GenBank/DDBJ databases">
        <title>Capnocytophaga spp. assemblies.</title>
        <authorList>
            <person name="Gulvik C.A."/>
        </authorList>
    </citation>
    <scope>NUCLEOTIDE SEQUENCE [LARGE SCALE GENOMIC DNA]</scope>
    <source>
        <strain evidence="2">H1496</strain>
    </source>
</reference>
<dbReference type="EMBL" id="CP022386">
    <property type="protein sequence ID" value="ATA86667.1"/>
    <property type="molecule type" value="Genomic_DNA"/>
</dbReference>
<dbReference type="Proteomes" id="UP000217250">
    <property type="component" value="Chromosome"/>
</dbReference>
<name>A0A250FRT0_9FLAO</name>
<gene>
    <name evidence="1" type="ORF">CGC50_05490</name>
</gene>
<proteinExistence type="predicted"/>
<organism evidence="1 2">
    <name type="scientific">Capnocytophaga gingivalis</name>
    <dbReference type="NCBI Taxonomy" id="1017"/>
    <lineage>
        <taxon>Bacteria</taxon>
        <taxon>Pseudomonadati</taxon>
        <taxon>Bacteroidota</taxon>
        <taxon>Flavobacteriia</taxon>
        <taxon>Flavobacteriales</taxon>
        <taxon>Flavobacteriaceae</taxon>
        <taxon>Capnocytophaga</taxon>
    </lineage>
</organism>